<feature type="transmembrane region" description="Helical" evidence="1">
    <location>
        <begin position="130"/>
        <end position="154"/>
    </location>
</feature>
<dbReference type="Proteomes" id="UP000327044">
    <property type="component" value="Unassembled WGS sequence"/>
</dbReference>
<feature type="transmembrane region" description="Helical" evidence="1">
    <location>
        <begin position="101"/>
        <end position="123"/>
    </location>
</feature>
<keyword evidence="3" id="KW-1185">Reference proteome</keyword>
<feature type="transmembrane region" description="Helical" evidence="1">
    <location>
        <begin position="79"/>
        <end position="95"/>
    </location>
</feature>
<evidence type="ECO:0000313" key="3">
    <source>
        <dbReference type="Proteomes" id="UP000327044"/>
    </source>
</evidence>
<keyword evidence="1" id="KW-1133">Transmembrane helix</keyword>
<proteinExistence type="predicted"/>
<evidence type="ECO:0000313" key="2">
    <source>
        <dbReference type="EMBL" id="KAB0805644.1"/>
    </source>
</evidence>
<keyword evidence="1" id="KW-0812">Transmembrane</keyword>
<accession>A0A5N4B7V2</accession>
<sequence length="155" mass="17556">MLVVALGKVKRRAFVYKGRTYLKGIVHCWRSALTLFGLLQICTIMRPFLDKARQQQTLFDIPVTADDIAEITNLAMDKYLLLYVLYLITLTILRGPPTSSFLTSVCVILTLYGLGLLILNWFMHHQVGHIFASLLGILVVQVMILIDYCLLQIIG</sequence>
<name>A0A5N4B7V2_PHOPY</name>
<evidence type="ECO:0000256" key="1">
    <source>
        <dbReference type="SAM" id="Phobius"/>
    </source>
</evidence>
<dbReference type="InParanoid" id="A0A5N4B7V2"/>
<protein>
    <submittedName>
        <fullName evidence="2">Uncharacterized protein</fullName>
    </submittedName>
</protein>
<comment type="caution">
    <text evidence="2">The sequence shown here is derived from an EMBL/GenBank/DDBJ whole genome shotgun (WGS) entry which is preliminary data.</text>
</comment>
<gene>
    <name evidence="2" type="ORF">PPYR_02614</name>
</gene>
<reference evidence="2 3" key="1">
    <citation type="journal article" date="2018" name="Elife">
        <title>Firefly genomes illuminate parallel origins of bioluminescence in beetles.</title>
        <authorList>
            <person name="Fallon T.R."/>
            <person name="Lower S.E."/>
            <person name="Chang C.H."/>
            <person name="Bessho-Uehara M."/>
            <person name="Martin G.J."/>
            <person name="Bewick A.J."/>
            <person name="Behringer M."/>
            <person name="Debat H.J."/>
            <person name="Wong I."/>
            <person name="Day J.C."/>
            <person name="Suvorov A."/>
            <person name="Silva C.J."/>
            <person name="Stanger-Hall K.F."/>
            <person name="Hall D.W."/>
            <person name="Schmitz R.J."/>
            <person name="Nelson D.R."/>
            <person name="Lewis S.M."/>
            <person name="Shigenobu S."/>
            <person name="Bybee S.M."/>
            <person name="Larracuente A.M."/>
            <person name="Oba Y."/>
            <person name="Weng J.K."/>
        </authorList>
    </citation>
    <scope>NUCLEOTIDE SEQUENCE [LARGE SCALE GENOMIC DNA]</scope>
    <source>
        <strain evidence="2">1611_PpyrPB1</strain>
        <tissue evidence="2">Whole body</tissue>
    </source>
</reference>
<dbReference type="AlphaFoldDB" id="A0A5N4B7V2"/>
<dbReference type="EMBL" id="VVIM01000001">
    <property type="protein sequence ID" value="KAB0805644.1"/>
    <property type="molecule type" value="Genomic_DNA"/>
</dbReference>
<keyword evidence="1" id="KW-0472">Membrane</keyword>
<organism evidence="2 3">
    <name type="scientific">Photinus pyralis</name>
    <name type="common">Common eastern firefly</name>
    <name type="synonym">Lampyris pyralis</name>
    <dbReference type="NCBI Taxonomy" id="7054"/>
    <lineage>
        <taxon>Eukaryota</taxon>
        <taxon>Metazoa</taxon>
        <taxon>Ecdysozoa</taxon>
        <taxon>Arthropoda</taxon>
        <taxon>Hexapoda</taxon>
        <taxon>Insecta</taxon>
        <taxon>Pterygota</taxon>
        <taxon>Neoptera</taxon>
        <taxon>Endopterygota</taxon>
        <taxon>Coleoptera</taxon>
        <taxon>Polyphaga</taxon>
        <taxon>Elateriformia</taxon>
        <taxon>Elateroidea</taxon>
        <taxon>Lampyridae</taxon>
        <taxon>Lampyrinae</taxon>
        <taxon>Photinus</taxon>
    </lineage>
</organism>